<feature type="transmembrane region" description="Helical" evidence="1">
    <location>
        <begin position="155"/>
        <end position="180"/>
    </location>
</feature>
<dbReference type="RefSeq" id="WP_203692341.1">
    <property type="nucleotide sequence ID" value="NZ_BAAALC010000024.1"/>
</dbReference>
<comment type="caution">
    <text evidence="2">The sequence shown here is derived from an EMBL/GenBank/DDBJ whole genome shotgun (WGS) entry which is preliminary data.</text>
</comment>
<organism evidence="2 3">
    <name type="scientific">Catellatospora coxensis</name>
    <dbReference type="NCBI Taxonomy" id="310354"/>
    <lineage>
        <taxon>Bacteria</taxon>
        <taxon>Bacillati</taxon>
        <taxon>Actinomycetota</taxon>
        <taxon>Actinomycetes</taxon>
        <taxon>Micromonosporales</taxon>
        <taxon>Micromonosporaceae</taxon>
        <taxon>Catellatospora</taxon>
    </lineage>
</organism>
<keyword evidence="1" id="KW-0812">Transmembrane</keyword>
<feature type="transmembrane region" description="Helical" evidence="1">
    <location>
        <begin position="431"/>
        <end position="456"/>
    </location>
</feature>
<feature type="transmembrane region" description="Helical" evidence="1">
    <location>
        <begin position="124"/>
        <end position="149"/>
    </location>
</feature>
<feature type="transmembrane region" description="Helical" evidence="1">
    <location>
        <begin position="237"/>
        <end position="255"/>
    </location>
</feature>
<feature type="transmembrane region" description="Helical" evidence="1">
    <location>
        <begin position="463"/>
        <end position="483"/>
    </location>
</feature>
<sequence length="536" mass="54844">MTSLTGTGTLVRLILRRDRVLMPIWMLCMALLPMGLASGTASLYPTDAGRQGYIDSLAASPMLLLFYGQKPAEPSLGALIFWRSATGIVIMGLIGLLVVIRHTRVEEEAGRRELLGSAVVGRHAALTAAVLTVSGASLVVGVLVALGMISQQTPASGAFAMGFAWAFAGILYAGVGALAAQLTTGAGTARGIAGAVLGLDFLLRGVGDVAGGGLSWLAWATPLSWVYKVHAYTDDRWWLFAICAAVTVVLAYAALRLSARRDLGAGLLPPRLGPATAPASLSSAFGLAWRLHRGSLLGWTVGLGVVGGVLFGGVAKTASSLLEGNGQLTEIMERIGGKSVASDIFVGGSLGIGAIAVAAYGISAALRMRTEEAALRSEPVLTAGVSRLRWAAGHLTFALLGPTVVMAATGLFAGLVYGASTGEIGRQVPRVVGAALVQMPAVWLLTGLTVAAYGLLPRLSPAVGWVALSLCVLLGQVGAALQLDQLVLDVSPFTHIPHLPGPAAVPATPLLVLTALAAALTAAGLAALRNRDIPVT</sequence>
<keyword evidence="1" id="KW-0472">Membrane</keyword>
<feature type="transmembrane region" description="Helical" evidence="1">
    <location>
        <begin position="80"/>
        <end position="103"/>
    </location>
</feature>
<dbReference type="EMBL" id="BONI01000018">
    <property type="protein sequence ID" value="GIG05955.1"/>
    <property type="molecule type" value="Genomic_DNA"/>
</dbReference>
<dbReference type="AlphaFoldDB" id="A0A8J3L3J8"/>
<evidence type="ECO:0000313" key="2">
    <source>
        <dbReference type="EMBL" id="GIG05955.1"/>
    </source>
</evidence>
<keyword evidence="1" id="KW-1133">Transmembrane helix</keyword>
<feature type="transmembrane region" description="Helical" evidence="1">
    <location>
        <begin position="192"/>
        <end position="217"/>
    </location>
</feature>
<keyword evidence="3" id="KW-1185">Reference proteome</keyword>
<feature type="transmembrane region" description="Helical" evidence="1">
    <location>
        <begin position="20"/>
        <end position="40"/>
    </location>
</feature>
<feature type="transmembrane region" description="Helical" evidence="1">
    <location>
        <begin position="296"/>
        <end position="315"/>
    </location>
</feature>
<accession>A0A8J3L3J8</accession>
<feature type="transmembrane region" description="Helical" evidence="1">
    <location>
        <begin position="503"/>
        <end position="528"/>
    </location>
</feature>
<evidence type="ECO:0000313" key="3">
    <source>
        <dbReference type="Proteomes" id="UP000630887"/>
    </source>
</evidence>
<feature type="transmembrane region" description="Helical" evidence="1">
    <location>
        <begin position="344"/>
        <end position="366"/>
    </location>
</feature>
<evidence type="ECO:0000256" key="1">
    <source>
        <dbReference type="SAM" id="Phobius"/>
    </source>
</evidence>
<dbReference type="Proteomes" id="UP000630887">
    <property type="component" value="Unassembled WGS sequence"/>
</dbReference>
<reference evidence="2 3" key="1">
    <citation type="submission" date="2021-01" db="EMBL/GenBank/DDBJ databases">
        <title>Whole genome shotgun sequence of Catellatospora coxensis NBRC 107359.</title>
        <authorList>
            <person name="Komaki H."/>
            <person name="Tamura T."/>
        </authorList>
    </citation>
    <scope>NUCLEOTIDE SEQUENCE [LARGE SCALE GENOMIC DNA]</scope>
    <source>
        <strain evidence="2 3">NBRC 107359</strain>
    </source>
</reference>
<feature type="transmembrane region" description="Helical" evidence="1">
    <location>
        <begin position="397"/>
        <end position="419"/>
    </location>
</feature>
<name>A0A8J3L3J8_9ACTN</name>
<gene>
    <name evidence="2" type="ORF">Cco03nite_26550</name>
</gene>
<protein>
    <submittedName>
        <fullName evidence="2">Exporter of polyketide antibiotics</fullName>
    </submittedName>
</protein>
<proteinExistence type="predicted"/>